<proteinExistence type="predicted"/>
<dbReference type="PANTHER" id="PTHR23271">
    <property type="entry name" value="HEPATOCELLULAR CARCINOMA-ASSOCIATED ANTIGEN 66"/>
    <property type="match status" value="1"/>
</dbReference>
<reference evidence="1" key="1">
    <citation type="journal article" date="2021" name="Genome Biol. Evol.">
        <title>The assembled and annotated genome of the fairy-ring fungus Marasmius oreades.</title>
        <authorList>
            <person name="Hiltunen M."/>
            <person name="Ament-Velasquez S.L."/>
            <person name="Johannesson H."/>
        </authorList>
    </citation>
    <scope>NUCLEOTIDE SEQUENCE</scope>
    <source>
        <strain evidence="1">03SP1</strain>
    </source>
</reference>
<dbReference type="PANTHER" id="PTHR23271:SF1">
    <property type="entry name" value="U3 SMALL NUCLEOLAR RNA-ASSOCIATED PROTEIN 6 HOMOLOG"/>
    <property type="match status" value="1"/>
</dbReference>
<dbReference type="KEGG" id="more:E1B28_003675"/>
<accession>A0A9P8AAZ6</accession>
<dbReference type="GeneID" id="66072751"/>
<sequence length="186" mass="20672">MLGYGVTTRALQLHPNTPALYILVALRKLNDLSPSTAHLLLQRGIQINPESVEMWKEYVKMEICFIESLRRCWEVVGFHNDKTNKGKEKEKLLDSEIVDENGDLPMVTMTDDVDVMALDGQEGTAARKEIMGGMIVNATILSAVQGSALPKIKLFKALDQLITSYPSTPELWGSVIAHSSISWVCK</sequence>
<dbReference type="GO" id="GO:0000462">
    <property type="term" value="P:maturation of SSU-rRNA from tricistronic rRNA transcript (SSU-rRNA, 5.8S rRNA, LSU-rRNA)"/>
    <property type="evidence" value="ECO:0007669"/>
    <property type="project" value="InterPro"/>
</dbReference>
<protein>
    <submittedName>
        <fullName evidence="1">Uncharacterized protein</fullName>
    </submittedName>
</protein>
<dbReference type="GO" id="GO:0030515">
    <property type="term" value="F:snoRNA binding"/>
    <property type="evidence" value="ECO:0007669"/>
    <property type="project" value="InterPro"/>
</dbReference>
<organism evidence="1 2">
    <name type="scientific">Marasmius oreades</name>
    <name type="common">fairy-ring Marasmius</name>
    <dbReference type="NCBI Taxonomy" id="181124"/>
    <lineage>
        <taxon>Eukaryota</taxon>
        <taxon>Fungi</taxon>
        <taxon>Dikarya</taxon>
        <taxon>Basidiomycota</taxon>
        <taxon>Agaricomycotina</taxon>
        <taxon>Agaricomycetes</taxon>
        <taxon>Agaricomycetidae</taxon>
        <taxon>Agaricales</taxon>
        <taxon>Marasmiineae</taxon>
        <taxon>Marasmiaceae</taxon>
        <taxon>Marasmius</taxon>
    </lineage>
</organism>
<comment type="caution">
    <text evidence="1">The sequence shown here is derived from an EMBL/GenBank/DDBJ whole genome shotgun (WGS) entry which is preliminary data.</text>
</comment>
<dbReference type="AlphaFoldDB" id="A0A9P8AAZ6"/>
<dbReference type="RefSeq" id="XP_043012692.1">
    <property type="nucleotide sequence ID" value="XM_043148100.1"/>
</dbReference>
<dbReference type="Proteomes" id="UP001049176">
    <property type="component" value="Chromosome 2"/>
</dbReference>
<dbReference type="InterPro" id="IPR013949">
    <property type="entry name" value="Utp6"/>
</dbReference>
<evidence type="ECO:0000313" key="2">
    <source>
        <dbReference type="Proteomes" id="UP001049176"/>
    </source>
</evidence>
<dbReference type="GO" id="GO:0034388">
    <property type="term" value="C:Pwp2p-containing subcomplex of 90S preribosome"/>
    <property type="evidence" value="ECO:0007669"/>
    <property type="project" value="TreeGrafter"/>
</dbReference>
<keyword evidence="2" id="KW-1185">Reference proteome</keyword>
<dbReference type="EMBL" id="CM032182">
    <property type="protein sequence ID" value="KAG7096222.1"/>
    <property type="molecule type" value="Genomic_DNA"/>
</dbReference>
<dbReference type="OrthoDB" id="28112at2759"/>
<evidence type="ECO:0000313" key="1">
    <source>
        <dbReference type="EMBL" id="KAG7096222.1"/>
    </source>
</evidence>
<name>A0A9P8AAZ6_9AGAR</name>
<gene>
    <name evidence="1" type="ORF">E1B28_003675</name>
</gene>
<dbReference type="GO" id="GO:0032040">
    <property type="term" value="C:small-subunit processome"/>
    <property type="evidence" value="ECO:0007669"/>
    <property type="project" value="TreeGrafter"/>
</dbReference>